<sequence length="249" mass="25970">MSAVVPPPTTPKNGLGTAGFVLGLLALLFSFIPFIGVIAWPLGILGLVFGVIGIIRARNGEANNQGMAITGTVLAGIGLLICVAWVGIVGTAANEAAKQSESLGVEAQHSPVPGGISADASDAPIELGFGQTHTWKGGESVQVSEPRKFKKSNPYELPSGARAVEVDLTITNGTDDEINPVTWDITATHDGRATQPVYSDDIFANAQIPPGGTLTITRGFQITSDSGELRISVQPNFFATDTVYFHGPF</sequence>
<keyword evidence="5" id="KW-1185">Reference proteome</keyword>
<evidence type="ECO:0000313" key="4">
    <source>
        <dbReference type="EMBL" id="MBB5071243.1"/>
    </source>
</evidence>
<keyword evidence="3" id="KW-0472">Membrane</keyword>
<organism evidence="4 5">
    <name type="scientific">Saccharopolyspora gloriosae</name>
    <dbReference type="NCBI Taxonomy" id="455344"/>
    <lineage>
        <taxon>Bacteria</taxon>
        <taxon>Bacillati</taxon>
        <taxon>Actinomycetota</taxon>
        <taxon>Actinomycetes</taxon>
        <taxon>Pseudonocardiales</taxon>
        <taxon>Pseudonocardiaceae</taxon>
        <taxon>Saccharopolyspora</taxon>
    </lineage>
</organism>
<name>A0A840NMA3_9PSEU</name>
<keyword evidence="3" id="KW-1133">Transmembrane helix</keyword>
<reference evidence="4 5" key="1">
    <citation type="submission" date="2020-08" db="EMBL/GenBank/DDBJ databases">
        <title>Sequencing the genomes of 1000 actinobacteria strains.</title>
        <authorList>
            <person name="Klenk H.-P."/>
        </authorList>
    </citation>
    <scope>NUCLEOTIDE SEQUENCE [LARGE SCALE GENOMIC DNA]</scope>
    <source>
        <strain evidence="4 5">DSM 45582</strain>
    </source>
</reference>
<dbReference type="EMBL" id="JACHIV010000001">
    <property type="protein sequence ID" value="MBB5071243.1"/>
    <property type="molecule type" value="Genomic_DNA"/>
</dbReference>
<dbReference type="Proteomes" id="UP000580474">
    <property type="component" value="Unassembled WGS sequence"/>
</dbReference>
<dbReference type="InterPro" id="IPR029050">
    <property type="entry name" value="Immunoprotect_excell_Ig-like"/>
</dbReference>
<feature type="region of interest" description="Disordered" evidence="2">
    <location>
        <begin position="137"/>
        <end position="156"/>
    </location>
</feature>
<evidence type="ECO:0000256" key="3">
    <source>
        <dbReference type="SAM" id="Phobius"/>
    </source>
</evidence>
<keyword evidence="3" id="KW-0812">Transmembrane</keyword>
<evidence type="ECO:0000313" key="5">
    <source>
        <dbReference type="Proteomes" id="UP000580474"/>
    </source>
</evidence>
<protein>
    <recommendedName>
        <fullName evidence="6">DUF4190 domain-containing protein</fullName>
    </recommendedName>
</protein>
<feature type="transmembrane region" description="Helical" evidence="3">
    <location>
        <begin position="38"/>
        <end position="55"/>
    </location>
</feature>
<dbReference type="AlphaFoldDB" id="A0A840NMA3"/>
<dbReference type="RefSeq" id="WP_184481431.1">
    <property type="nucleotide sequence ID" value="NZ_JACHIV010000001.1"/>
</dbReference>
<proteinExistence type="predicted"/>
<evidence type="ECO:0000256" key="1">
    <source>
        <dbReference type="ARBA" id="ARBA00022729"/>
    </source>
</evidence>
<evidence type="ECO:0008006" key="6">
    <source>
        <dbReference type="Google" id="ProtNLM"/>
    </source>
</evidence>
<feature type="transmembrane region" description="Helical" evidence="3">
    <location>
        <begin position="67"/>
        <end position="88"/>
    </location>
</feature>
<gene>
    <name evidence="4" type="ORF">BJ969_004331</name>
</gene>
<comment type="caution">
    <text evidence="4">The sequence shown here is derived from an EMBL/GenBank/DDBJ whole genome shotgun (WGS) entry which is preliminary data.</text>
</comment>
<keyword evidence="1" id="KW-0732">Signal</keyword>
<dbReference type="Gene3D" id="2.60.40.1240">
    <property type="match status" value="1"/>
</dbReference>
<evidence type="ECO:0000256" key="2">
    <source>
        <dbReference type="SAM" id="MobiDB-lite"/>
    </source>
</evidence>
<accession>A0A840NMA3</accession>